<dbReference type="EMBL" id="CAFBLN010000001">
    <property type="protein sequence ID" value="CAB4857333.1"/>
    <property type="molecule type" value="Genomic_DNA"/>
</dbReference>
<feature type="domain" description="F5/8 type C" evidence="2">
    <location>
        <begin position="708"/>
        <end position="827"/>
    </location>
</feature>
<accession>A0A6J7CQP2</accession>
<name>A0A6J7CQP2_9ZZZZ</name>
<feature type="transmembrane region" description="Helical" evidence="1">
    <location>
        <begin position="1362"/>
        <end position="1381"/>
    </location>
</feature>
<evidence type="ECO:0000259" key="2">
    <source>
        <dbReference type="PROSITE" id="PS50022"/>
    </source>
</evidence>
<feature type="transmembrane region" description="Helical" evidence="1">
    <location>
        <begin position="377"/>
        <end position="397"/>
    </location>
</feature>
<feature type="transmembrane region" description="Helical" evidence="1">
    <location>
        <begin position="223"/>
        <end position="243"/>
    </location>
</feature>
<keyword evidence="1" id="KW-0472">Membrane</keyword>
<feature type="transmembrane region" description="Helical" evidence="1">
    <location>
        <begin position="1281"/>
        <end position="1299"/>
    </location>
</feature>
<dbReference type="Pfam" id="PF00754">
    <property type="entry name" value="F5_F8_type_C"/>
    <property type="match status" value="1"/>
</dbReference>
<evidence type="ECO:0000256" key="1">
    <source>
        <dbReference type="SAM" id="Phobius"/>
    </source>
</evidence>
<dbReference type="InterPro" id="IPR029063">
    <property type="entry name" value="SAM-dependent_MTases_sf"/>
</dbReference>
<dbReference type="Pfam" id="PF08241">
    <property type="entry name" value="Methyltransf_11"/>
    <property type="match status" value="1"/>
</dbReference>
<feature type="transmembrane region" description="Helical" evidence="1">
    <location>
        <begin position="154"/>
        <end position="172"/>
    </location>
</feature>
<feature type="transmembrane region" description="Helical" evidence="1">
    <location>
        <begin position="404"/>
        <end position="423"/>
    </location>
</feature>
<feature type="transmembrane region" description="Helical" evidence="1">
    <location>
        <begin position="96"/>
        <end position="117"/>
    </location>
</feature>
<feature type="transmembrane region" description="Helical" evidence="1">
    <location>
        <begin position="330"/>
        <end position="348"/>
    </location>
</feature>
<feature type="transmembrane region" description="Helical" evidence="1">
    <location>
        <begin position="264"/>
        <end position="284"/>
    </location>
</feature>
<dbReference type="GO" id="GO:0008757">
    <property type="term" value="F:S-adenosylmethionine-dependent methyltransferase activity"/>
    <property type="evidence" value="ECO:0007669"/>
    <property type="project" value="InterPro"/>
</dbReference>
<feature type="transmembrane region" description="Helical" evidence="1">
    <location>
        <begin position="184"/>
        <end position="211"/>
    </location>
</feature>
<dbReference type="Gene3D" id="3.40.50.150">
    <property type="entry name" value="Vaccinia Virus protein VP39"/>
    <property type="match status" value="1"/>
</dbReference>
<dbReference type="InterPro" id="IPR021798">
    <property type="entry name" value="AftD_N"/>
</dbReference>
<dbReference type="Pfam" id="PF11847">
    <property type="entry name" value="GT-C_AftD"/>
    <property type="match status" value="1"/>
</dbReference>
<dbReference type="PROSITE" id="PS50022">
    <property type="entry name" value="FA58C_3"/>
    <property type="match status" value="1"/>
</dbReference>
<dbReference type="SUPFAM" id="SSF49785">
    <property type="entry name" value="Galactose-binding domain-like"/>
    <property type="match status" value="2"/>
</dbReference>
<dbReference type="InterPro" id="IPR008979">
    <property type="entry name" value="Galactose-bd-like_sf"/>
</dbReference>
<sequence>MQLRQLRNIDPTDLRRFGGWDTLVFALIAYLPFFWNNPGRVSADTKAYLHLSPSHLLATATSMWNSDQAFGMVTHQNIGLLFPMGPYFWLTHTLGIPTWIAQRFWMGSLLFLAGLGVRKVAQELGLSRIAGWGAALPYVFTPFILVNIGRTSAILMPWAGLGWLLLFAIRSARFGGWKNPARFAIVVALVGGVNATSILLVGLAPAIWLLFAGASKELPWRAIYSSVARIGVLCTAVSIWWLAGLWAEGKFGIDILRYTETIPCVASTSSSSEVFRGLGYWYFYGSDHSQSWTSASYAYTSGRFTSLLSLILPTVAVVASLFIKWRYRTFAVVTAFLGVVIAVGAYPYQSPTPVGSVFKWFGEHTTVGLAMRSTNRVIPITVLAFGLLIGASIDAWRRRFPRQALSALLLVFLAACLGMTPLFKGTALADNISSPETLPSYLRAAANDLNTTNQHTSVLGLPGLDFGNYRWGALTDPVWPGVLQRPFVTSQVTLQGQMASVNLIRALDTPIQELIALPQSIAPIARLLGTGDVLFQFDTQYERFSGPEPWYLWQLSQSRDSGLVFKKAYGPVVTNHVLDGVYINESNLALPRGFSWPKSLAIYGVADVRQLVRTESSASPAIVAGDGEGLVSMANLGLIPENRAIFYDGALNKAQIDRLSTQRDVALYLTDSNQRRLNTFGILQSSAGLVQMANEVPLVNNPSLQPLSAYPNLVSGAQTVAILGNARSVQASSYGNPIASTPEVQPYLALDGSLRTGWSTSAFSNAIGEFIQIDMGRRLKFNHIRLAQGRSASTTRYITDVRINVDGKDLGRFSLAKNTGQSKWSNLKFPSVRGTVVKITIEGTSHDQGDQTWQAGVGFREIQIPGLKPVTHSLLMPTSLLRRVGNAAATSDLHVVMTRSRVAPTPPRTDPEPTLDRTFELPFGRTFSVQGTASLQSDASNRVLSALLDIGGNSDGQITSSTSSSRLVGSLRNRSWAAFDGNTSTSWMPGFQTGPNTWIEATTSSQSTVSHVDITFVNDGMHMIPTKLMLSADGGSGGSYTFDTKMTIAANATRGQTETLKIDTSMLKGTKFRLSVLAFKAVDVKDRVTGNVNHPPIAITEMTLGALKPITMSSTFDTGCRSDLLSIDGKPVPIAPKSKTLDALAHRQFFFAQCGPTPLTLSAGMHHVRTFLGRISGITIDNLSLNSAALTATPPASAVVNVESHWSNRWTINASIPKSSQGQFVVVGQSFGPGWVAHLDGVDLGPPVLIDGASMGWALPATMSGTQELVVTWTPQSNVNMSLLISLFGLLLCLWLALGRAPRTTSWQSDNRPEINTTPIIRRPALTVATSVVVALCVSWWFVPLSVAAAIYLITKRQSSKFLSFGVALLLVGASMSTYVITLRHWSRSLNWPSSVPLANGLTWMALAIWVLLVVATTAHYESPPPDDSPEIAPERRRGLNVALKEPAPAQDERELLPLVVAPRGALRTLALFRAIIIKRRNPDLYRRIVIADAMNQIVGKSPLYNRTVLEIANHDNGYAEGLAERGARITKMRREIPPPRRGYPQPILNTSTELSKDSTYSSFRIPAEDEAFDLVVGTNVLSSVEEPQALINELVRVTRRGGTIYLQNTTWFSPWGGRETSPWHLISGNFARKLYIRRNGLPPENSFQSNFYRLRIREMMRQFHSEPRLAIVSAHPRYLPLESGWLLRIPVIRELVTVNLVVQLERTFD</sequence>
<feature type="transmembrane region" description="Helical" evidence="1">
    <location>
        <begin position="17"/>
        <end position="35"/>
    </location>
</feature>
<dbReference type="InterPro" id="IPR000421">
    <property type="entry name" value="FA58C"/>
</dbReference>
<organism evidence="3">
    <name type="scientific">freshwater metagenome</name>
    <dbReference type="NCBI Taxonomy" id="449393"/>
    <lineage>
        <taxon>unclassified sequences</taxon>
        <taxon>metagenomes</taxon>
        <taxon>ecological metagenomes</taxon>
    </lineage>
</organism>
<dbReference type="Gene3D" id="2.60.120.260">
    <property type="entry name" value="Galactose-binding domain-like"/>
    <property type="match status" value="2"/>
</dbReference>
<dbReference type="SUPFAM" id="SSF53335">
    <property type="entry name" value="S-adenosyl-L-methionine-dependent methyltransferases"/>
    <property type="match status" value="1"/>
</dbReference>
<gene>
    <name evidence="3" type="ORF">UFOPK3381_00054</name>
</gene>
<keyword evidence="1" id="KW-1133">Transmembrane helix</keyword>
<dbReference type="InterPro" id="IPR013216">
    <property type="entry name" value="Methyltransf_11"/>
</dbReference>
<proteinExistence type="predicted"/>
<evidence type="ECO:0000313" key="3">
    <source>
        <dbReference type="EMBL" id="CAB4857333.1"/>
    </source>
</evidence>
<feature type="transmembrane region" description="Helical" evidence="1">
    <location>
        <begin position="129"/>
        <end position="148"/>
    </location>
</feature>
<protein>
    <submittedName>
        <fullName evidence="3">Unannotated protein</fullName>
    </submittedName>
</protein>
<feature type="transmembrane region" description="Helical" evidence="1">
    <location>
        <begin position="304"/>
        <end position="323"/>
    </location>
</feature>
<feature type="transmembrane region" description="Helical" evidence="1">
    <location>
        <begin position="1402"/>
        <end position="1421"/>
    </location>
</feature>
<reference evidence="3" key="1">
    <citation type="submission" date="2020-05" db="EMBL/GenBank/DDBJ databases">
        <authorList>
            <person name="Chiriac C."/>
            <person name="Salcher M."/>
            <person name="Ghai R."/>
            <person name="Kavagutti S V."/>
        </authorList>
    </citation>
    <scope>NUCLEOTIDE SEQUENCE</scope>
</reference>
<keyword evidence="1" id="KW-0812">Transmembrane</keyword>